<dbReference type="Gene3D" id="3.40.190.290">
    <property type="match status" value="1"/>
</dbReference>
<dbReference type="Proteomes" id="UP000290849">
    <property type="component" value="Unassembled WGS sequence"/>
</dbReference>
<accession>A0A4Q1HP73</accession>
<dbReference type="InterPro" id="IPR005119">
    <property type="entry name" value="LysR_subst-bd"/>
</dbReference>
<keyword evidence="4" id="KW-0804">Transcription</keyword>
<organism evidence="6 7">
    <name type="scientific">Achromobacter aloeverae</name>
    <dbReference type="NCBI Taxonomy" id="1750518"/>
    <lineage>
        <taxon>Bacteria</taxon>
        <taxon>Pseudomonadati</taxon>
        <taxon>Pseudomonadota</taxon>
        <taxon>Betaproteobacteria</taxon>
        <taxon>Burkholderiales</taxon>
        <taxon>Alcaligenaceae</taxon>
        <taxon>Achromobacter</taxon>
    </lineage>
</organism>
<reference evidence="6 7" key="1">
    <citation type="journal article" date="2017" name="Int. J. Syst. Evol. Microbiol.">
        <title>Achromobacter aloeverae sp. nov., isolated from the root of Aloe vera (L.) Burm.f.</title>
        <authorList>
            <person name="Kuncharoen N."/>
            <person name="Muramatsu Y."/>
            <person name="Shibata C."/>
            <person name="Kamakura Y."/>
            <person name="Nakagawa Y."/>
            <person name="Tanasupawat S."/>
        </authorList>
    </citation>
    <scope>NUCLEOTIDE SEQUENCE [LARGE SCALE GENOMIC DNA]</scope>
    <source>
        <strain evidence="6 7">AVA-1</strain>
    </source>
</reference>
<dbReference type="InterPro" id="IPR058163">
    <property type="entry name" value="LysR-type_TF_proteobact-type"/>
</dbReference>
<dbReference type="SUPFAM" id="SSF46785">
    <property type="entry name" value="Winged helix' DNA-binding domain"/>
    <property type="match status" value="1"/>
</dbReference>
<dbReference type="GO" id="GO:0006351">
    <property type="term" value="P:DNA-templated transcription"/>
    <property type="evidence" value="ECO:0007669"/>
    <property type="project" value="TreeGrafter"/>
</dbReference>
<keyword evidence="3" id="KW-0238">DNA-binding</keyword>
<dbReference type="OrthoDB" id="8954631at2"/>
<name>A0A4Q1HP73_9BURK</name>
<dbReference type="PANTHER" id="PTHR30537">
    <property type="entry name" value="HTH-TYPE TRANSCRIPTIONAL REGULATOR"/>
    <property type="match status" value="1"/>
</dbReference>
<evidence type="ECO:0000256" key="1">
    <source>
        <dbReference type="ARBA" id="ARBA00009437"/>
    </source>
</evidence>
<keyword evidence="2" id="KW-0805">Transcription regulation</keyword>
<dbReference type="InterPro" id="IPR036390">
    <property type="entry name" value="WH_DNA-bd_sf"/>
</dbReference>
<dbReference type="InterPro" id="IPR036388">
    <property type="entry name" value="WH-like_DNA-bd_sf"/>
</dbReference>
<evidence type="ECO:0000256" key="3">
    <source>
        <dbReference type="ARBA" id="ARBA00023125"/>
    </source>
</evidence>
<dbReference type="SUPFAM" id="SSF53850">
    <property type="entry name" value="Periplasmic binding protein-like II"/>
    <property type="match status" value="1"/>
</dbReference>
<dbReference type="GO" id="GO:0043565">
    <property type="term" value="F:sequence-specific DNA binding"/>
    <property type="evidence" value="ECO:0007669"/>
    <property type="project" value="TreeGrafter"/>
</dbReference>
<dbReference type="PROSITE" id="PS50931">
    <property type="entry name" value="HTH_LYSR"/>
    <property type="match status" value="1"/>
</dbReference>
<evidence type="ECO:0000256" key="2">
    <source>
        <dbReference type="ARBA" id="ARBA00023015"/>
    </source>
</evidence>
<dbReference type="InterPro" id="IPR000847">
    <property type="entry name" value="LysR_HTH_N"/>
</dbReference>
<comment type="similarity">
    <text evidence="1">Belongs to the LysR transcriptional regulatory family.</text>
</comment>
<dbReference type="Pfam" id="PF03466">
    <property type="entry name" value="LysR_substrate"/>
    <property type="match status" value="1"/>
</dbReference>
<protein>
    <submittedName>
        <fullName evidence="6">LysR family transcriptional regulator</fullName>
    </submittedName>
</protein>
<evidence type="ECO:0000259" key="5">
    <source>
        <dbReference type="PROSITE" id="PS50931"/>
    </source>
</evidence>
<dbReference type="FunFam" id="1.10.10.10:FF:000001">
    <property type="entry name" value="LysR family transcriptional regulator"/>
    <property type="match status" value="1"/>
</dbReference>
<dbReference type="PANTHER" id="PTHR30537:SF35">
    <property type="entry name" value="TRANSCRIPTIONAL REGULATORY PROTEIN"/>
    <property type="match status" value="1"/>
</dbReference>
<evidence type="ECO:0000256" key="4">
    <source>
        <dbReference type="ARBA" id="ARBA00023163"/>
    </source>
</evidence>
<dbReference type="Pfam" id="PF00126">
    <property type="entry name" value="HTH_1"/>
    <property type="match status" value="1"/>
</dbReference>
<dbReference type="EMBL" id="PYAL01000001">
    <property type="protein sequence ID" value="RXN92709.1"/>
    <property type="molecule type" value="Genomic_DNA"/>
</dbReference>
<gene>
    <name evidence="6" type="ORF">C7R54_02850</name>
</gene>
<evidence type="ECO:0000313" key="7">
    <source>
        <dbReference type="Proteomes" id="UP000290849"/>
    </source>
</evidence>
<feature type="domain" description="HTH lysR-type" evidence="5">
    <location>
        <begin position="29"/>
        <end position="86"/>
    </location>
</feature>
<dbReference type="CDD" id="cd08422">
    <property type="entry name" value="PBP2_CrgA_like"/>
    <property type="match status" value="1"/>
</dbReference>
<proteinExistence type="inferred from homology"/>
<evidence type="ECO:0000313" key="6">
    <source>
        <dbReference type="EMBL" id="RXN92709.1"/>
    </source>
</evidence>
<sequence>MAAAWIRGRARAPRDRRADRGHLRVDPMLDLNEFLTFSAIADTKSFSRAAEKLGISKALASKHMADLERSLGVRLLHRTTRKLGLTPAGELFHDRCRQLIAHAEDARHEIEQFRSSPGGHIRISSAMTFGRRHLLPAIARFLARYPEVSVDVDLSQQFPDLITGGADVVIRQADEPVLLSLVARRLAPMRMVACASPAYLARRPAPLTPADLAAHNCLVYFANARGEWTFQGPDGDCAVKPKGNFKANSADAVVEAALADLGIAVVPTFAASEALRDGRLRRVLADYRLPERALYAAYLPNPTMAHCTRLFVDFLVAQFGEQPYWD</sequence>
<dbReference type="GO" id="GO:0003700">
    <property type="term" value="F:DNA-binding transcription factor activity"/>
    <property type="evidence" value="ECO:0007669"/>
    <property type="project" value="InterPro"/>
</dbReference>
<dbReference type="AlphaFoldDB" id="A0A4Q1HP73"/>
<dbReference type="Gene3D" id="1.10.10.10">
    <property type="entry name" value="Winged helix-like DNA-binding domain superfamily/Winged helix DNA-binding domain"/>
    <property type="match status" value="1"/>
</dbReference>
<keyword evidence="7" id="KW-1185">Reference proteome</keyword>
<comment type="caution">
    <text evidence="6">The sequence shown here is derived from an EMBL/GenBank/DDBJ whole genome shotgun (WGS) entry which is preliminary data.</text>
</comment>